<organism evidence="4 5">
    <name type="scientific">Helicobacter aurati</name>
    <dbReference type="NCBI Taxonomy" id="137778"/>
    <lineage>
        <taxon>Bacteria</taxon>
        <taxon>Pseudomonadati</taxon>
        <taxon>Campylobacterota</taxon>
        <taxon>Epsilonproteobacteria</taxon>
        <taxon>Campylobacterales</taxon>
        <taxon>Helicobacteraceae</taxon>
        <taxon>Helicobacter</taxon>
    </lineage>
</organism>
<evidence type="ECO:0000313" key="4">
    <source>
        <dbReference type="EMBL" id="RDU70409.1"/>
    </source>
</evidence>
<keyword evidence="1" id="KW-1188">Viral release from host cell</keyword>
<evidence type="ECO:0000313" key="5">
    <source>
        <dbReference type="Proteomes" id="UP000256424"/>
    </source>
</evidence>
<sequence>MNIRISSKFKDLFNGKLSLYRILCFYGGRGGGKTEAISDYALLQCITKSNINFYCARNIKESKDNSLVNVFNTKIKQYNLSELIYSKSSNKISFSNGSNIIFVGVSKITVDNIRSVYNANYFWFEECHKIENEVMEVLIPSVRVREFENFTKDIKAQIILTFNPQNKTDYVYSQYVLNRCNNDYFKTIKINYKDNPFFPREMELDRIQDLNTKPRHVYRHIWEGDTKQEQATLIDITKIGMYDNAIKYNYKRIYITMDTAYNKTTYSDYSVIALFGMLDNELHILRIMRGKWEFGELSENLKYMYNYCIETYKRSVNVIIIEEKSSGISLIQELRKLTNFNIKSVKPNTDKVARLHKVLHLINILRIPLQKDSLNSWVDITLNELSEFRGDMKHEHDDIVDCIVYGLDYYNNYNSKPNYAALSKKLFNY</sequence>
<dbReference type="Pfam" id="PF17289">
    <property type="entry name" value="Terminase_6C"/>
    <property type="match status" value="1"/>
</dbReference>
<dbReference type="NCBIfam" id="TIGR01547">
    <property type="entry name" value="phage_term_2"/>
    <property type="match status" value="1"/>
</dbReference>
<dbReference type="Gene3D" id="3.40.50.300">
    <property type="entry name" value="P-loop containing nucleotide triphosphate hydrolases"/>
    <property type="match status" value="1"/>
</dbReference>
<dbReference type="InterPro" id="IPR035412">
    <property type="entry name" value="Terminase_L_N"/>
</dbReference>
<dbReference type="NCBIfam" id="TIGR01630">
    <property type="entry name" value="psiM2_ORF9"/>
    <property type="match status" value="1"/>
</dbReference>
<comment type="caution">
    <text evidence="4">The sequence shown here is derived from an EMBL/GenBank/DDBJ whole genome shotgun (WGS) entry which is preliminary data.</text>
</comment>
<gene>
    <name evidence="4" type="ORF">CQA66_08350</name>
</gene>
<dbReference type="Pfam" id="PF04466">
    <property type="entry name" value="Terminase_3"/>
    <property type="match status" value="1"/>
</dbReference>
<feature type="domain" description="Phage terminase large subunit N-terminal" evidence="2">
    <location>
        <begin position="24"/>
        <end position="224"/>
    </location>
</feature>
<reference evidence="4 5" key="1">
    <citation type="submission" date="2018-04" db="EMBL/GenBank/DDBJ databases">
        <title>Novel Campyloabacter and Helicobacter Species and Strains.</title>
        <authorList>
            <person name="Mannion A.J."/>
            <person name="Shen Z."/>
            <person name="Fox J.G."/>
        </authorList>
    </citation>
    <scope>NUCLEOTIDE SEQUENCE [LARGE SCALE GENOMIC DNA]</scope>
    <source>
        <strain evidence="4 5">MIT 97-5075</strain>
    </source>
</reference>
<dbReference type="InterPro" id="IPR052380">
    <property type="entry name" value="Viral_DNA_packaging_terminase"/>
</dbReference>
<evidence type="ECO:0000256" key="1">
    <source>
        <dbReference type="ARBA" id="ARBA00022612"/>
    </source>
</evidence>
<dbReference type="PANTHER" id="PTHR39184">
    <property type="match status" value="1"/>
</dbReference>
<dbReference type="AlphaFoldDB" id="A0A3D8IYQ9"/>
<dbReference type="RefSeq" id="WP_115582628.1">
    <property type="nucleotide sequence ID" value="NZ_NXLW01000020.1"/>
</dbReference>
<proteinExistence type="predicted"/>
<protein>
    <submittedName>
        <fullName evidence="4">PBSX family phage terminase large subunit</fullName>
    </submittedName>
</protein>
<dbReference type="InterPro" id="IPR035421">
    <property type="entry name" value="Terminase_6C"/>
</dbReference>
<dbReference type="EMBL" id="NXLW01000020">
    <property type="protein sequence ID" value="RDU70409.1"/>
    <property type="molecule type" value="Genomic_DNA"/>
</dbReference>
<name>A0A3D8IYQ9_9HELI</name>
<dbReference type="Proteomes" id="UP000256424">
    <property type="component" value="Unassembled WGS sequence"/>
</dbReference>
<dbReference type="InterPro" id="IPR006517">
    <property type="entry name" value="Phage_terminase_lsu-like_C"/>
</dbReference>
<keyword evidence="5" id="KW-1185">Reference proteome</keyword>
<accession>A0A3D8IYQ9</accession>
<evidence type="ECO:0000259" key="2">
    <source>
        <dbReference type="Pfam" id="PF04466"/>
    </source>
</evidence>
<dbReference type="InterPro" id="IPR027417">
    <property type="entry name" value="P-loop_NTPase"/>
</dbReference>
<dbReference type="InterPro" id="IPR006437">
    <property type="entry name" value="Phage_terminase_lsu"/>
</dbReference>
<evidence type="ECO:0000259" key="3">
    <source>
        <dbReference type="Pfam" id="PF17289"/>
    </source>
</evidence>
<dbReference type="PANTHER" id="PTHR39184:SF1">
    <property type="entry name" value="PBSX PHAGE TERMINASE LARGE SUBUNIT"/>
    <property type="match status" value="1"/>
</dbReference>
<feature type="domain" description="Terminase large subunit gp17-like C-terminal" evidence="3">
    <location>
        <begin position="294"/>
        <end position="407"/>
    </location>
</feature>